<accession>A0ABU1BWV3</accession>
<feature type="domain" description="Phosphotyrosine protein phosphatase I" evidence="2">
    <location>
        <begin position="5"/>
        <end position="144"/>
    </location>
</feature>
<dbReference type="SUPFAM" id="SSF52788">
    <property type="entry name" value="Phosphotyrosine protein phosphatases I"/>
    <property type="match status" value="1"/>
</dbReference>
<evidence type="ECO:0000256" key="1">
    <source>
        <dbReference type="ARBA" id="ARBA00022849"/>
    </source>
</evidence>
<dbReference type="GO" id="GO:0030612">
    <property type="term" value="F:arsenate reductase (thioredoxin) activity"/>
    <property type="evidence" value="ECO:0007669"/>
    <property type="project" value="UniProtKB-EC"/>
</dbReference>
<dbReference type="Pfam" id="PF01451">
    <property type="entry name" value="LMWPc"/>
    <property type="match status" value="1"/>
</dbReference>
<dbReference type="Gene3D" id="3.40.50.2300">
    <property type="match status" value="1"/>
</dbReference>
<evidence type="ECO:0000259" key="2">
    <source>
        <dbReference type="SMART" id="SM00226"/>
    </source>
</evidence>
<name>A0ABU1BWV3_9BURK</name>
<keyword evidence="4" id="KW-1185">Reference proteome</keyword>
<dbReference type="RefSeq" id="WP_338438545.1">
    <property type="nucleotide sequence ID" value="NZ_JAUYVH010000030.1"/>
</dbReference>
<dbReference type="EC" id="1.20.4.4" evidence="3"/>
<gene>
    <name evidence="3" type="ORF">Q8A64_18910</name>
</gene>
<keyword evidence="3" id="KW-0560">Oxidoreductase</keyword>
<dbReference type="InterPro" id="IPR036196">
    <property type="entry name" value="Ptyr_pPase_sf"/>
</dbReference>
<dbReference type="Proteomes" id="UP001225596">
    <property type="component" value="Unassembled WGS sequence"/>
</dbReference>
<comment type="caution">
    <text evidence="3">The sequence shown here is derived from an EMBL/GenBank/DDBJ whole genome shotgun (WGS) entry which is preliminary data.</text>
</comment>
<keyword evidence="1" id="KW-0059">Arsenical resistance</keyword>
<protein>
    <submittedName>
        <fullName evidence="3">Arsenate reductase ArsC</fullName>
        <ecNumber evidence="3">1.20.4.4</ecNumber>
    </submittedName>
</protein>
<reference evidence="3 4" key="1">
    <citation type="submission" date="2023-08" db="EMBL/GenBank/DDBJ databases">
        <title>Oxalobacteraceae gen .nov., isolated from river sludge outside the plant.</title>
        <authorList>
            <person name="Zhao S.Y."/>
        </authorList>
    </citation>
    <scope>NUCLEOTIDE SEQUENCE [LARGE SCALE GENOMIC DNA]</scope>
    <source>
        <strain evidence="3 4">R-40</strain>
    </source>
</reference>
<organism evidence="3 4">
    <name type="scientific">Keguizhuia sedimenti</name>
    <dbReference type="NCBI Taxonomy" id="3064264"/>
    <lineage>
        <taxon>Bacteria</taxon>
        <taxon>Pseudomonadati</taxon>
        <taxon>Pseudomonadota</taxon>
        <taxon>Betaproteobacteria</taxon>
        <taxon>Burkholderiales</taxon>
        <taxon>Oxalobacteraceae</taxon>
        <taxon>Keguizhuia</taxon>
    </lineage>
</organism>
<dbReference type="PANTHER" id="PTHR43428">
    <property type="entry name" value="ARSENATE REDUCTASE"/>
    <property type="match status" value="1"/>
</dbReference>
<dbReference type="InterPro" id="IPR023485">
    <property type="entry name" value="Ptyr_pPase"/>
</dbReference>
<proteinExistence type="predicted"/>
<dbReference type="PANTHER" id="PTHR43428:SF1">
    <property type="entry name" value="ARSENATE REDUCTASE"/>
    <property type="match status" value="1"/>
</dbReference>
<evidence type="ECO:0000313" key="4">
    <source>
        <dbReference type="Proteomes" id="UP001225596"/>
    </source>
</evidence>
<dbReference type="SMART" id="SM00226">
    <property type="entry name" value="LMWPc"/>
    <property type="match status" value="1"/>
</dbReference>
<dbReference type="CDD" id="cd16345">
    <property type="entry name" value="LMWP_ArsC"/>
    <property type="match status" value="1"/>
</dbReference>
<dbReference type="EMBL" id="JAUYVH010000030">
    <property type="protein sequence ID" value="MDQ9172476.1"/>
    <property type="molecule type" value="Genomic_DNA"/>
</dbReference>
<evidence type="ECO:0000313" key="3">
    <source>
        <dbReference type="EMBL" id="MDQ9172476.1"/>
    </source>
</evidence>
<sequence>MSAIKNVLFVAAGNSARSLMAEALLNTKGRGAFNAFSAGLSAGTLINPFALEIIRDLGYGRQQLRAKHWNEFVTDDAPRLDFVITLCDASANMEHHSVWPGKPIIAKWNIYDPRGALGSVAGKRSTFQKSLAQLTARIDLLLSFPHAHFDRDVIEQELNGFDLLCKDPA</sequence>